<dbReference type="EMBL" id="FKLO01000037">
    <property type="protein sequence ID" value="SAM61525.1"/>
    <property type="molecule type" value="Genomic_DNA"/>
</dbReference>
<evidence type="ECO:0000259" key="3">
    <source>
        <dbReference type="PROSITE" id="PS51099"/>
    </source>
</evidence>
<dbReference type="GO" id="GO:0008982">
    <property type="term" value="F:protein-N(PI)-phosphohistidine-sugar phosphotransferase activity"/>
    <property type="evidence" value="ECO:0007669"/>
    <property type="project" value="InterPro"/>
</dbReference>
<organism evidence="4 5">
    <name type="scientific">Cardiobacterium hominis</name>
    <dbReference type="NCBI Taxonomy" id="2718"/>
    <lineage>
        <taxon>Bacteria</taxon>
        <taxon>Pseudomonadati</taxon>
        <taxon>Pseudomonadota</taxon>
        <taxon>Gammaproteobacteria</taxon>
        <taxon>Cardiobacteriales</taxon>
        <taxon>Cardiobacteriaceae</taxon>
        <taxon>Cardiobacterium</taxon>
    </lineage>
</organism>
<sequence>MKILAVCGFGMGSSMVLRFTIEKAAAALGVAAEVENTDLASAQAIRADVVFTSYELVDQLRGTLQAPVLPIRNYLDQAEVQAQLATLLGGAS</sequence>
<evidence type="ECO:0000313" key="5">
    <source>
        <dbReference type="Proteomes" id="UP000190837"/>
    </source>
</evidence>
<feature type="domain" description="PTS EIIB type-2" evidence="3">
    <location>
        <begin position="1"/>
        <end position="92"/>
    </location>
</feature>
<keyword evidence="2" id="KW-0598">Phosphotransferase system</keyword>
<dbReference type="AlphaFoldDB" id="A0A1C3H3F5"/>
<keyword evidence="1" id="KW-0808">Transferase</keyword>
<reference evidence="5" key="1">
    <citation type="submission" date="2016-04" db="EMBL/GenBank/DDBJ databases">
        <authorList>
            <person name="Tagini F."/>
        </authorList>
    </citation>
    <scope>NUCLEOTIDE SEQUENCE [LARGE SCALE GENOMIC DNA]</scope>
    <source>
        <strain evidence="5">CHUV0807</strain>
    </source>
</reference>
<name>A0A1C3H3F5_9GAMM</name>
<dbReference type="InterPro" id="IPR013011">
    <property type="entry name" value="PTS_EIIB_2"/>
</dbReference>
<dbReference type="CDD" id="cd05563">
    <property type="entry name" value="PTS_IIB_ascorbate"/>
    <property type="match status" value="1"/>
</dbReference>
<evidence type="ECO:0000256" key="2">
    <source>
        <dbReference type="ARBA" id="ARBA00022683"/>
    </source>
</evidence>
<gene>
    <name evidence="4" type="ORF">CHUV0807_0906</name>
</gene>
<protein>
    <submittedName>
        <fullName evidence="4">PTS system, lactose/cellobiose specific IIB subunit</fullName>
    </submittedName>
</protein>
<dbReference type="InterPro" id="IPR036095">
    <property type="entry name" value="PTS_EIIB-like_sf"/>
</dbReference>
<dbReference type="Pfam" id="PF02302">
    <property type="entry name" value="PTS_IIB"/>
    <property type="match status" value="1"/>
</dbReference>
<dbReference type="InterPro" id="IPR003501">
    <property type="entry name" value="PTS_EIIB_2/3"/>
</dbReference>
<accession>A0A1C3H3F5</accession>
<proteinExistence type="predicted"/>
<dbReference type="SUPFAM" id="SSF52794">
    <property type="entry name" value="PTS system IIB component-like"/>
    <property type="match status" value="1"/>
</dbReference>
<evidence type="ECO:0000256" key="1">
    <source>
        <dbReference type="ARBA" id="ARBA00022679"/>
    </source>
</evidence>
<dbReference type="RefSeq" id="WP_079540088.1">
    <property type="nucleotide sequence ID" value="NZ_CP171111.1"/>
</dbReference>
<dbReference type="Proteomes" id="UP000190837">
    <property type="component" value="Unassembled WGS sequence"/>
</dbReference>
<dbReference type="Gene3D" id="3.40.50.2300">
    <property type="match status" value="1"/>
</dbReference>
<evidence type="ECO:0000313" key="4">
    <source>
        <dbReference type="EMBL" id="SAM61525.1"/>
    </source>
</evidence>
<dbReference type="GO" id="GO:0009401">
    <property type="term" value="P:phosphoenolpyruvate-dependent sugar phosphotransferase system"/>
    <property type="evidence" value="ECO:0007669"/>
    <property type="project" value="UniProtKB-KW"/>
</dbReference>
<dbReference type="PROSITE" id="PS51099">
    <property type="entry name" value="PTS_EIIB_TYPE_2"/>
    <property type="match status" value="1"/>
</dbReference>